<evidence type="ECO:0000313" key="1">
    <source>
        <dbReference type="EMBL" id="KAJ9078725.1"/>
    </source>
</evidence>
<reference evidence="1" key="1">
    <citation type="submission" date="2022-04" db="EMBL/GenBank/DDBJ databases">
        <title>Genome of the entomopathogenic fungus Entomophthora muscae.</title>
        <authorList>
            <person name="Elya C."/>
            <person name="Lovett B.R."/>
            <person name="Lee E."/>
            <person name="Macias A.M."/>
            <person name="Hajek A.E."/>
            <person name="De Bivort B.L."/>
            <person name="Kasson M.T."/>
            <person name="De Fine Licht H.H."/>
            <person name="Stajich J.E."/>
        </authorList>
    </citation>
    <scope>NUCLEOTIDE SEQUENCE</scope>
    <source>
        <strain evidence="1">Berkeley</strain>
    </source>
</reference>
<keyword evidence="2" id="KW-1185">Reference proteome</keyword>
<gene>
    <name evidence="1" type="ORF">DSO57_1003585</name>
</gene>
<protein>
    <submittedName>
        <fullName evidence="1">Uncharacterized protein</fullName>
    </submittedName>
</protein>
<sequence length="227" mass="25852">MSVVACYLTKLIPELDLFDWCQELGKVHLIDAWKVGPVNRSEPMLLKTGTKWVDGNSFEGWHLIPSQERPTTWCSPVPISFDIEDSDEIHCFVEVQRHYFWRGAIFSPPTSCRPNQQCSVPAPSIPNSNALATKQESIHFLSPDILPQLHNDSANCLHGLPRELNFTGPGKKSFWIQPVQFQLVGKILKYKSIRHHRPYATLARTWTIDLISKSGCRDLVYGLISRD</sequence>
<comment type="caution">
    <text evidence="1">The sequence shown here is derived from an EMBL/GenBank/DDBJ whole genome shotgun (WGS) entry which is preliminary data.</text>
</comment>
<dbReference type="Proteomes" id="UP001165960">
    <property type="component" value="Unassembled WGS sequence"/>
</dbReference>
<accession>A0ACC2TW22</accession>
<organism evidence="1 2">
    <name type="scientific">Entomophthora muscae</name>
    <dbReference type="NCBI Taxonomy" id="34485"/>
    <lineage>
        <taxon>Eukaryota</taxon>
        <taxon>Fungi</taxon>
        <taxon>Fungi incertae sedis</taxon>
        <taxon>Zoopagomycota</taxon>
        <taxon>Entomophthoromycotina</taxon>
        <taxon>Entomophthoromycetes</taxon>
        <taxon>Entomophthorales</taxon>
        <taxon>Entomophthoraceae</taxon>
        <taxon>Entomophthora</taxon>
    </lineage>
</organism>
<proteinExistence type="predicted"/>
<dbReference type="EMBL" id="QTSX02002138">
    <property type="protein sequence ID" value="KAJ9078725.1"/>
    <property type="molecule type" value="Genomic_DNA"/>
</dbReference>
<name>A0ACC2TW22_9FUNG</name>
<evidence type="ECO:0000313" key="2">
    <source>
        <dbReference type="Proteomes" id="UP001165960"/>
    </source>
</evidence>